<keyword evidence="1" id="KW-0812">Transmembrane</keyword>
<reference evidence="2" key="1">
    <citation type="submission" date="2020-11" db="EMBL/GenBank/DDBJ databases">
        <authorList>
            <person name="Tran Van P."/>
        </authorList>
    </citation>
    <scope>NUCLEOTIDE SEQUENCE</scope>
</reference>
<dbReference type="EMBL" id="CAJPEX010003466">
    <property type="protein sequence ID" value="CAG0922247.1"/>
    <property type="molecule type" value="Genomic_DNA"/>
</dbReference>
<dbReference type="AlphaFoldDB" id="A0A7R9GI60"/>
<protein>
    <submittedName>
        <fullName evidence="2">Uncharacterized protein</fullName>
    </submittedName>
</protein>
<keyword evidence="1" id="KW-0472">Membrane</keyword>
<dbReference type="PANTHER" id="PTHR47412:SF1">
    <property type="entry name" value="FI01434P-RELATED"/>
    <property type="match status" value="1"/>
</dbReference>
<gene>
    <name evidence="2" type="ORF">NMOB1V02_LOCUS9727</name>
</gene>
<evidence type="ECO:0000313" key="2">
    <source>
        <dbReference type="EMBL" id="CAD7282095.1"/>
    </source>
</evidence>
<proteinExistence type="predicted"/>
<dbReference type="Pfam" id="PF13896">
    <property type="entry name" value="Glyco_transf_49"/>
    <property type="match status" value="1"/>
</dbReference>
<dbReference type="EMBL" id="OA885503">
    <property type="protein sequence ID" value="CAD7282095.1"/>
    <property type="molecule type" value="Genomic_DNA"/>
</dbReference>
<dbReference type="OrthoDB" id="9974378at2759"/>
<accession>A0A7R9GI60</accession>
<organism evidence="2">
    <name type="scientific">Notodromas monacha</name>
    <dbReference type="NCBI Taxonomy" id="399045"/>
    <lineage>
        <taxon>Eukaryota</taxon>
        <taxon>Metazoa</taxon>
        <taxon>Ecdysozoa</taxon>
        <taxon>Arthropoda</taxon>
        <taxon>Crustacea</taxon>
        <taxon>Oligostraca</taxon>
        <taxon>Ostracoda</taxon>
        <taxon>Podocopa</taxon>
        <taxon>Podocopida</taxon>
        <taxon>Cypridocopina</taxon>
        <taxon>Cypridoidea</taxon>
        <taxon>Cyprididae</taxon>
        <taxon>Notodromas</taxon>
    </lineage>
</organism>
<sequence length="187" mass="21484">MLLVPLKSESSVRVAAFCVLFVSAFLAFDSLVSDWTRKFVFAIRRSTDPRIEPKTGIHVLRNSEECGVSSTPWTKHVIPQSALSKQVPYPINAGRNIAIEGATTMYILPSDVKLVPGPRFLSHKFLRMIRERRDLKLEERADVAFALHLFEVDDKTGDFPMPDKRILMENIRTRRAFRFHIKVRFPT</sequence>
<keyword evidence="1" id="KW-1133">Transmembrane helix</keyword>
<dbReference type="Proteomes" id="UP000678499">
    <property type="component" value="Unassembled WGS sequence"/>
</dbReference>
<evidence type="ECO:0000313" key="3">
    <source>
        <dbReference type="Proteomes" id="UP000678499"/>
    </source>
</evidence>
<name>A0A7R9GI60_9CRUS</name>
<feature type="transmembrane region" description="Helical" evidence="1">
    <location>
        <begin position="12"/>
        <end position="32"/>
    </location>
</feature>
<keyword evidence="3" id="KW-1185">Reference proteome</keyword>
<dbReference type="PANTHER" id="PTHR47412">
    <property type="entry name" value="FI01434P-RELATED"/>
    <property type="match status" value="1"/>
</dbReference>
<evidence type="ECO:0000256" key="1">
    <source>
        <dbReference type="SAM" id="Phobius"/>
    </source>
</evidence>